<gene>
    <name evidence="3" type="ORF">LCGC14_2488110</name>
</gene>
<dbReference type="Gene3D" id="3.40.50.300">
    <property type="entry name" value="P-loop containing nucleotide triphosphate hydrolases"/>
    <property type="match status" value="1"/>
</dbReference>
<dbReference type="GO" id="GO:0004519">
    <property type="term" value="F:endonuclease activity"/>
    <property type="evidence" value="ECO:0007669"/>
    <property type="project" value="InterPro"/>
</dbReference>
<evidence type="ECO:0000313" key="3">
    <source>
        <dbReference type="EMBL" id="KKL17184.1"/>
    </source>
</evidence>
<feature type="domain" description="Terminase large subunit-like endonuclease" evidence="2">
    <location>
        <begin position="150"/>
        <end position="428"/>
    </location>
</feature>
<evidence type="ECO:0000259" key="1">
    <source>
        <dbReference type="Pfam" id="PF03354"/>
    </source>
</evidence>
<protein>
    <recommendedName>
        <fullName evidence="4">Terminase</fullName>
    </recommendedName>
</protein>
<organism evidence="3">
    <name type="scientific">marine sediment metagenome</name>
    <dbReference type="NCBI Taxonomy" id="412755"/>
    <lineage>
        <taxon>unclassified sequences</taxon>
        <taxon>metagenomes</taxon>
        <taxon>ecological metagenomes</taxon>
    </lineage>
</organism>
<evidence type="ECO:0000259" key="2">
    <source>
        <dbReference type="Pfam" id="PF20441"/>
    </source>
</evidence>
<proteinExistence type="predicted"/>
<dbReference type="PANTHER" id="PTHR41287:SF1">
    <property type="entry name" value="PROTEIN YMFN"/>
    <property type="match status" value="1"/>
</dbReference>
<name>A0A0F9B5L4_9ZZZZ</name>
<dbReference type="PANTHER" id="PTHR41287">
    <property type="match status" value="1"/>
</dbReference>
<dbReference type="Pfam" id="PF03354">
    <property type="entry name" value="TerL_ATPase"/>
    <property type="match status" value="1"/>
</dbReference>
<dbReference type="Pfam" id="PF20441">
    <property type="entry name" value="TerL_nuclease"/>
    <property type="match status" value="1"/>
</dbReference>
<dbReference type="InterPro" id="IPR005021">
    <property type="entry name" value="Terminase_largesu-like"/>
</dbReference>
<evidence type="ECO:0008006" key="4">
    <source>
        <dbReference type="Google" id="ProtNLM"/>
    </source>
</evidence>
<sequence length="451" mass="50378">GNYLAFGDGEPGARVYSVATKLDQARIVHDEAVTMVKASPTLKQRLTVHGTTSAITHARGAIKSIYRAVASEAKGLHGLDAHGVIIDELHVWDDQEVYDSLAFAMAARANPIRFEITTAGEFNPQSIGWRRHEYAMKVRDGVFTNRSAEELLVYITAADKDDDWEDPEVHRKANPSYEIIIDPEEMMTAVDECRNDPLAINRFKRYRLNVWTESFDRMIDMGAWDACAEPFDPAELIGRECWGGLDLAQVHDLNALALIFPEADGFKVLMQFWAPRENALDREKRDGVPYITWANQGLIELTDGPVADYRVIRKRVVEARDKFGLRQLAVDRGFQGLQLCTELGEEDGIEVVPFGQGFFSMASPVKQFLRLVKLKALHHSGNAVLRWMASNCVGVTDDAGNIKPSKKHSTDRIDGVVAVIMGIGQAMLMEGGKKTSVYDRENRGPICVKMR</sequence>
<dbReference type="InterPro" id="IPR046462">
    <property type="entry name" value="TerL_nuclease"/>
</dbReference>
<dbReference type="EMBL" id="LAZR01039361">
    <property type="protein sequence ID" value="KKL17184.1"/>
    <property type="molecule type" value="Genomic_DNA"/>
</dbReference>
<accession>A0A0F9B5L4</accession>
<dbReference type="InterPro" id="IPR046461">
    <property type="entry name" value="TerL_ATPase"/>
</dbReference>
<feature type="domain" description="Terminase large subunit-like ATPase" evidence="1">
    <location>
        <begin position="8"/>
        <end position="121"/>
    </location>
</feature>
<feature type="non-terminal residue" evidence="3">
    <location>
        <position position="1"/>
    </location>
</feature>
<dbReference type="InterPro" id="IPR027417">
    <property type="entry name" value="P-loop_NTPase"/>
</dbReference>
<comment type="caution">
    <text evidence="3">The sequence shown here is derived from an EMBL/GenBank/DDBJ whole genome shotgun (WGS) entry which is preliminary data.</text>
</comment>
<reference evidence="3" key="1">
    <citation type="journal article" date="2015" name="Nature">
        <title>Complex archaea that bridge the gap between prokaryotes and eukaryotes.</title>
        <authorList>
            <person name="Spang A."/>
            <person name="Saw J.H."/>
            <person name="Jorgensen S.L."/>
            <person name="Zaremba-Niedzwiedzka K."/>
            <person name="Martijn J."/>
            <person name="Lind A.E."/>
            <person name="van Eijk R."/>
            <person name="Schleper C."/>
            <person name="Guy L."/>
            <person name="Ettema T.J."/>
        </authorList>
    </citation>
    <scope>NUCLEOTIDE SEQUENCE</scope>
</reference>
<dbReference type="AlphaFoldDB" id="A0A0F9B5L4"/>